<proteinExistence type="predicted"/>
<dbReference type="Proteomes" id="UP001149090">
    <property type="component" value="Unassembled WGS sequence"/>
</dbReference>
<dbReference type="AlphaFoldDB" id="A0A9Q0RH31"/>
<reference evidence="2" key="1">
    <citation type="submission" date="2022-10" db="EMBL/GenBank/DDBJ databases">
        <title>Novel sulphate-reducing endosymbionts in the free-living metamonad Anaeramoeba.</title>
        <authorList>
            <person name="Jerlstrom-Hultqvist J."/>
            <person name="Cepicka I."/>
            <person name="Gallot-Lavallee L."/>
            <person name="Salas-Leiva D."/>
            <person name="Curtis B.A."/>
            <person name="Zahonova K."/>
            <person name="Pipaliya S."/>
            <person name="Dacks J."/>
            <person name="Roger A.J."/>
        </authorList>
    </citation>
    <scope>NUCLEOTIDE SEQUENCE</scope>
    <source>
        <strain evidence="2">BMAN</strain>
    </source>
</reference>
<gene>
    <name evidence="2" type="ORF">M0811_04399</name>
</gene>
<keyword evidence="1" id="KW-1133">Transmembrane helix</keyword>
<evidence type="ECO:0000313" key="3">
    <source>
        <dbReference type="Proteomes" id="UP001149090"/>
    </source>
</evidence>
<feature type="transmembrane region" description="Helical" evidence="1">
    <location>
        <begin position="46"/>
        <end position="69"/>
    </location>
</feature>
<protein>
    <submittedName>
        <fullName evidence="2">Uncharacterized protein</fullName>
    </submittedName>
</protein>
<feature type="transmembrane region" description="Helical" evidence="1">
    <location>
        <begin position="7"/>
        <end position="26"/>
    </location>
</feature>
<evidence type="ECO:0000256" key="1">
    <source>
        <dbReference type="SAM" id="Phobius"/>
    </source>
</evidence>
<keyword evidence="3" id="KW-1185">Reference proteome</keyword>
<accession>A0A9Q0RH31</accession>
<evidence type="ECO:0000313" key="2">
    <source>
        <dbReference type="EMBL" id="KAJ5079378.1"/>
    </source>
</evidence>
<sequence>MVSQIVQIAQVLLLIFTGFFISEFQLHHKLKVLIIKHSLKFIYNPVSFIVIFIIVIVYFIFIFSPLYWLTNLEKKRYQKNMEEYQKKLNNLKI</sequence>
<keyword evidence="1" id="KW-0812">Transmembrane</keyword>
<name>A0A9Q0RH31_ANAIG</name>
<dbReference type="EMBL" id="JAPDFW010000033">
    <property type="protein sequence ID" value="KAJ5079378.1"/>
    <property type="molecule type" value="Genomic_DNA"/>
</dbReference>
<comment type="caution">
    <text evidence="2">The sequence shown here is derived from an EMBL/GenBank/DDBJ whole genome shotgun (WGS) entry which is preliminary data.</text>
</comment>
<organism evidence="2 3">
    <name type="scientific">Anaeramoeba ignava</name>
    <name type="common">Anaerobic marine amoeba</name>
    <dbReference type="NCBI Taxonomy" id="1746090"/>
    <lineage>
        <taxon>Eukaryota</taxon>
        <taxon>Metamonada</taxon>
        <taxon>Anaeramoebidae</taxon>
        <taxon>Anaeramoeba</taxon>
    </lineage>
</organism>
<keyword evidence="1" id="KW-0472">Membrane</keyword>